<dbReference type="Proteomes" id="UP000287651">
    <property type="component" value="Unassembled WGS sequence"/>
</dbReference>
<evidence type="ECO:0000313" key="3">
    <source>
        <dbReference type="Proteomes" id="UP000287651"/>
    </source>
</evidence>
<evidence type="ECO:0000313" key="2">
    <source>
        <dbReference type="EMBL" id="RRT82513.1"/>
    </source>
</evidence>
<dbReference type="Pfam" id="PF06830">
    <property type="entry name" value="Root_cap"/>
    <property type="match status" value="1"/>
</dbReference>
<feature type="signal peptide" evidence="1">
    <location>
        <begin position="1"/>
        <end position="47"/>
    </location>
</feature>
<dbReference type="PROSITE" id="PS51257">
    <property type="entry name" value="PROKAR_LIPOPROTEIN"/>
    <property type="match status" value="1"/>
</dbReference>
<dbReference type="AlphaFoldDB" id="A0A427B1W7"/>
<keyword evidence="1" id="KW-0732">Signal</keyword>
<organism evidence="2 3">
    <name type="scientific">Ensete ventricosum</name>
    <name type="common">Abyssinian banana</name>
    <name type="synonym">Musa ensete</name>
    <dbReference type="NCBI Taxonomy" id="4639"/>
    <lineage>
        <taxon>Eukaryota</taxon>
        <taxon>Viridiplantae</taxon>
        <taxon>Streptophyta</taxon>
        <taxon>Embryophyta</taxon>
        <taxon>Tracheophyta</taxon>
        <taxon>Spermatophyta</taxon>
        <taxon>Magnoliopsida</taxon>
        <taxon>Liliopsida</taxon>
        <taxon>Zingiberales</taxon>
        <taxon>Musaceae</taxon>
        <taxon>Ensete</taxon>
    </lineage>
</organism>
<feature type="chain" id="PRO_5019455540" evidence="1">
    <location>
        <begin position="48"/>
        <end position="383"/>
    </location>
</feature>
<name>A0A427B1W7_ENSVE</name>
<reference evidence="2 3" key="1">
    <citation type="journal article" date="2014" name="Agronomy (Basel)">
        <title>A Draft Genome Sequence for Ensete ventricosum, the Drought-Tolerant Tree Against Hunger.</title>
        <authorList>
            <person name="Harrison J."/>
            <person name="Moore K.A."/>
            <person name="Paszkiewicz K."/>
            <person name="Jones T."/>
            <person name="Grant M."/>
            <person name="Ambacheew D."/>
            <person name="Muzemil S."/>
            <person name="Studholme D.J."/>
        </authorList>
    </citation>
    <scope>NUCLEOTIDE SEQUENCE [LARGE SCALE GENOMIC DNA]</scope>
</reference>
<protein>
    <submittedName>
        <fullName evidence="2">Uncharacterized protein</fullName>
    </submittedName>
</protein>
<comment type="caution">
    <text evidence="2">The sequence shown here is derived from an EMBL/GenBank/DDBJ whole genome shotgun (WGS) entry which is preliminary data.</text>
</comment>
<dbReference type="InterPro" id="IPR009646">
    <property type="entry name" value="Root_cap"/>
</dbReference>
<sequence length="383" mass="41335">MEAIPERVSPQLLLSSVACAAPHETMSSSTAPLLLALLLAFVARGHADLYGNPTPPALPPSRVAGKVFPPDEFICNNPNSVCFGANITCPDQCPSFRPANPNEKACFIDCNSPTCEAVCGTRKPDCNLPGSGCKDPRFVGGDGIVFYFRGKANQHFTLVSDAGFQINARFIGLRPAGRRHDYTWIQSLGILFGKHTVTVSATPAAAWDRSADHLSFTFDGEPFDIGIGHLSSWSSPAAGDLLVERTASVNSVIVVLPGSFEIRATVVPVTAEDDRIHKYNIPADDCFAHLDVQFKFFGLSERVEGVLGQTYQPNFQNPVKRGVPMPIMSGEDRYFTSSLLATDCKRCIFSPDVPVAPEVVDASSASFDCTSKMSHGYGIVCRR</sequence>
<evidence type="ECO:0000256" key="1">
    <source>
        <dbReference type="SAM" id="SignalP"/>
    </source>
</evidence>
<dbReference type="PANTHER" id="PTHR31656">
    <property type="entry name" value="ROOT CAP DOMAIN-CONTAINING PROTEIN"/>
    <property type="match status" value="1"/>
</dbReference>
<accession>A0A427B1W7</accession>
<gene>
    <name evidence="2" type="ORF">B296_00013181</name>
</gene>
<dbReference type="EMBL" id="AMZH03000679">
    <property type="protein sequence ID" value="RRT82513.1"/>
    <property type="molecule type" value="Genomic_DNA"/>
</dbReference>
<proteinExistence type="predicted"/>